<dbReference type="InterPro" id="IPR050958">
    <property type="entry name" value="Cell_Adh-Cytoskel_Orgn"/>
</dbReference>
<feature type="non-terminal residue" evidence="7">
    <location>
        <position position="420"/>
    </location>
</feature>
<protein>
    <recommendedName>
        <fullName evidence="6">Ig-like domain-containing protein</fullName>
    </recommendedName>
</protein>
<dbReference type="PANTHER" id="PTHR45080">
    <property type="entry name" value="CONTACTIN 5"/>
    <property type="match status" value="1"/>
</dbReference>
<accession>A0A816H9F3</accession>
<feature type="domain" description="Ig-like" evidence="6">
    <location>
        <begin position="228"/>
        <end position="319"/>
    </location>
</feature>
<evidence type="ECO:0000256" key="3">
    <source>
        <dbReference type="ARBA" id="ARBA00022729"/>
    </source>
</evidence>
<dbReference type="GO" id="GO:0005886">
    <property type="term" value="C:plasma membrane"/>
    <property type="evidence" value="ECO:0007669"/>
    <property type="project" value="TreeGrafter"/>
</dbReference>
<evidence type="ECO:0000313" key="8">
    <source>
        <dbReference type="Proteomes" id="UP000663828"/>
    </source>
</evidence>
<dbReference type="GO" id="GO:0043025">
    <property type="term" value="C:neuronal cell body"/>
    <property type="evidence" value="ECO:0007669"/>
    <property type="project" value="TreeGrafter"/>
</dbReference>
<dbReference type="InterPro" id="IPR007110">
    <property type="entry name" value="Ig-like_dom"/>
</dbReference>
<dbReference type="InterPro" id="IPR013783">
    <property type="entry name" value="Ig-like_fold"/>
</dbReference>
<dbReference type="PANTHER" id="PTHR45080:SF8">
    <property type="entry name" value="IG-LIKE DOMAIN-CONTAINING PROTEIN"/>
    <property type="match status" value="1"/>
</dbReference>
<reference evidence="7" key="1">
    <citation type="submission" date="2021-02" db="EMBL/GenBank/DDBJ databases">
        <authorList>
            <person name="Nowell W R."/>
        </authorList>
    </citation>
    <scope>NUCLEOTIDE SEQUENCE</scope>
</reference>
<evidence type="ECO:0000256" key="1">
    <source>
        <dbReference type="ARBA" id="ARBA00004496"/>
    </source>
</evidence>
<keyword evidence="3" id="KW-0732">Signal</keyword>
<dbReference type="InterPro" id="IPR036179">
    <property type="entry name" value="Ig-like_dom_sf"/>
</dbReference>
<dbReference type="InterPro" id="IPR003599">
    <property type="entry name" value="Ig_sub"/>
</dbReference>
<sequence length="420" mass="45740">INATPQDSQAYTARATNKVGSVDGKVNLNVKEVKPTLKNDLEPQTINVGDELVYRLLVDGRPTPTVKFYKDGNEIGPVTIEQSSTPGDSVVTAILRVPQAATTDQGEYQASVENSAGVVKTKKVKVTVQQLPVFLQTPQDVSVSQGKEATFEAQLSAFPTPKVTWLLNGKPLTANVDCSITFDNATQKATLTLRKIDVDKHSGTITCQAENVAGKVTHDAKLNVFTGPKILKGLKDESIIEGQDITLTIESSGQPAPTAQWYFNDKPIAVNDQHYEIIVAKEGHAYELKIKQAKAEDEGAYKVVLTNTEGESTSQANLNVHVVPVIKSLPAKIDGVQGQQIIISCQITGRPKPEIIFLKDKKDVMTLEDKARYQIEYNEQTGDVRLIISDAKEEDQGKYTVRAKNAAQTVEEQTVVNVSA</sequence>
<dbReference type="SMART" id="SM00409">
    <property type="entry name" value="IG"/>
    <property type="match status" value="4"/>
</dbReference>
<dbReference type="AlphaFoldDB" id="A0A816H9F3"/>
<keyword evidence="4" id="KW-1015">Disulfide bond</keyword>
<comment type="caution">
    <text evidence="7">The sequence shown here is derived from an EMBL/GenBank/DDBJ whole genome shotgun (WGS) entry which is preliminary data.</text>
</comment>
<dbReference type="PROSITE" id="PS50835">
    <property type="entry name" value="IG_LIKE"/>
    <property type="match status" value="3"/>
</dbReference>
<dbReference type="InterPro" id="IPR013098">
    <property type="entry name" value="Ig_I-set"/>
</dbReference>
<keyword evidence="2" id="KW-0963">Cytoplasm</keyword>
<dbReference type="GO" id="GO:0007156">
    <property type="term" value="P:homophilic cell adhesion via plasma membrane adhesion molecules"/>
    <property type="evidence" value="ECO:0007669"/>
    <property type="project" value="TreeGrafter"/>
</dbReference>
<dbReference type="Proteomes" id="UP000663828">
    <property type="component" value="Unassembled WGS sequence"/>
</dbReference>
<name>A0A816H9F3_ADIRI</name>
<keyword evidence="8" id="KW-1185">Reference proteome</keyword>
<keyword evidence="5" id="KW-0393">Immunoglobulin domain</keyword>
<evidence type="ECO:0000256" key="5">
    <source>
        <dbReference type="ARBA" id="ARBA00023319"/>
    </source>
</evidence>
<dbReference type="GO" id="GO:0050808">
    <property type="term" value="P:synapse organization"/>
    <property type="evidence" value="ECO:0007669"/>
    <property type="project" value="TreeGrafter"/>
</dbReference>
<dbReference type="Pfam" id="PF07679">
    <property type="entry name" value="I-set"/>
    <property type="match status" value="4"/>
</dbReference>
<dbReference type="InterPro" id="IPR003598">
    <property type="entry name" value="Ig_sub2"/>
</dbReference>
<gene>
    <name evidence="7" type="ORF">XAT740_LOCUS61465</name>
</gene>
<dbReference type="GO" id="GO:0005737">
    <property type="term" value="C:cytoplasm"/>
    <property type="evidence" value="ECO:0007669"/>
    <property type="project" value="UniProtKB-SubCell"/>
</dbReference>
<dbReference type="EMBL" id="CAJNOR010016177">
    <property type="protein sequence ID" value="CAF1684387.1"/>
    <property type="molecule type" value="Genomic_DNA"/>
</dbReference>
<dbReference type="SMART" id="SM00408">
    <property type="entry name" value="IGc2"/>
    <property type="match status" value="4"/>
</dbReference>
<evidence type="ECO:0000259" key="6">
    <source>
        <dbReference type="PROSITE" id="PS50835"/>
    </source>
</evidence>
<organism evidence="7 8">
    <name type="scientific">Adineta ricciae</name>
    <name type="common">Rotifer</name>
    <dbReference type="NCBI Taxonomy" id="249248"/>
    <lineage>
        <taxon>Eukaryota</taxon>
        <taxon>Metazoa</taxon>
        <taxon>Spiralia</taxon>
        <taxon>Gnathifera</taxon>
        <taxon>Rotifera</taxon>
        <taxon>Eurotatoria</taxon>
        <taxon>Bdelloidea</taxon>
        <taxon>Adinetida</taxon>
        <taxon>Adinetidae</taxon>
        <taxon>Adineta</taxon>
    </lineage>
</organism>
<dbReference type="FunFam" id="2.60.40.10:FF:000032">
    <property type="entry name" value="palladin isoform X1"/>
    <property type="match status" value="1"/>
</dbReference>
<evidence type="ECO:0000313" key="7">
    <source>
        <dbReference type="EMBL" id="CAF1684387.1"/>
    </source>
</evidence>
<comment type="subcellular location">
    <subcellularLocation>
        <location evidence="1">Cytoplasm</location>
    </subcellularLocation>
</comment>
<evidence type="ECO:0000256" key="2">
    <source>
        <dbReference type="ARBA" id="ARBA00022490"/>
    </source>
</evidence>
<dbReference type="GO" id="GO:0008046">
    <property type="term" value="F:axon guidance receptor activity"/>
    <property type="evidence" value="ECO:0007669"/>
    <property type="project" value="TreeGrafter"/>
</dbReference>
<evidence type="ECO:0000256" key="4">
    <source>
        <dbReference type="ARBA" id="ARBA00023157"/>
    </source>
</evidence>
<feature type="domain" description="Ig-like" evidence="6">
    <location>
        <begin position="324"/>
        <end position="417"/>
    </location>
</feature>
<dbReference type="FunFam" id="2.60.40.10:FF:000425">
    <property type="entry name" value="Myosin light chain kinase"/>
    <property type="match status" value="2"/>
</dbReference>
<proteinExistence type="predicted"/>
<dbReference type="GO" id="GO:0030424">
    <property type="term" value="C:axon"/>
    <property type="evidence" value="ECO:0007669"/>
    <property type="project" value="TreeGrafter"/>
</dbReference>
<dbReference type="SUPFAM" id="SSF48726">
    <property type="entry name" value="Immunoglobulin"/>
    <property type="match status" value="4"/>
</dbReference>
<feature type="domain" description="Ig-like" evidence="6">
    <location>
        <begin position="132"/>
        <end position="223"/>
    </location>
</feature>
<feature type="non-terminal residue" evidence="7">
    <location>
        <position position="1"/>
    </location>
</feature>
<dbReference type="Gene3D" id="2.60.40.10">
    <property type="entry name" value="Immunoglobulins"/>
    <property type="match status" value="4"/>
</dbReference>